<dbReference type="CDD" id="cd00009">
    <property type="entry name" value="AAA"/>
    <property type="match status" value="1"/>
</dbReference>
<dbReference type="Gene3D" id="1.10.8.60">
    <property type="match status" value="1"/>
</dbReference>
<dbReference type="PRINTS" id="PR00300">
    <property type="entry name" value="CLPPROTEASEA"/>
</dbReference>
<evidence type="ECO:0000256" key="1">
    <source>
        <dbReference type="ARBA" id="ARBA00006360"/>
    </source>
</evidence>
<keyword evidence="10" id="KW-0548">Nucleotidyltransferase</keyword>
<dbReference type="NCBIfam" id="NF004046">
    <property type="entry name" value="PRK05563.1"/>
    <property type="match status" value="1"/>
</dbReference>
<dbReference type="Pfam" id="PF13177">
    <property type="entry name" value="DNA_pol3_delta2"/>
    <property type="match status" value="1"/>
</dbReference>
<dbReference type="SMART" id="SM00382">
    <property type="entry name" value="AAA"/>
    <property type="match status" value="1"/>
</dbReference>
<dbReference type="Gene3D" id="3.40.50.300">
    <property type="entry name" value="P-loop containing nucleotide triphosphate hydrolases"/>
    <property type="match status" value="1"/>
</dbReference>
<dbReference type="InterPro" id="IPR003593">
    <property type="entry name" value="AAA+_ATPase"/>
</dbReference>
<keyword evidence="5" id="KW-0862">Zinc</keyword>
<dbReference type="GO" id="GO:0009360">
    <property type="term" value="C:DNA polymerase III complex"/>
    <property type="evidence" value="ECO:0007669"/>
    <property type="project" value="InterPro"/>
</dbReference>
<accession>A0A3B0U6W5</accession>
<keyword evidence="10" id="KW-0808">Transferase</keyword>
<protein>
    <recommendedName>
        <fullName evidence="2">DNA-directed DNA polymerase</fullName>
        <ecNumber evidence="2">2.7.7.7</ecNumber>
    </recommendedName>
</protein>
<dbReference type="PANTHER" id="PTHR11669:SF0">
    <property type="entry name" value="PROTEIN STICHEL-LIKE 2"/>
    <property type="match status" value="1"/>
</dbReference>
<gene>
    <name evidence="10" type="ORF">MNBD_BACTEROID01-2883</name>
</gene>
<dbReference type="GO" id="GO:0005524">
    <property type="term" value="F:ATP binding"/>
    <property type="evidence" value="ECO:0007669"/>
    <property type="project" value="UniProtKB-KW"/>
</dbReference>
<keyword evidence="4" id="KW-0547">Nucleotide-binding</keyword>
<dbReference type="PANTHER" id="PTHR11669">
    <property type="entry name" value="REPLICATION FACTOR C / DNA POLYMERASE III GAMMA-TAU SUBUNIT"/>
    <property type="match status" value="1"/>
</dbReference>
<dbReference type="InterPro" id="IPR012763">
    <property type="entry name" value="DNA_pol_III_sug/sutau_N"/>
</dbReference>
<dbReference type="Gene3D" id="1.20.272.10">
    <property type="match status" value="1"/>
</dbReference>
<dbReference type="CDD" id="cd18137">
    <property type="entry name" value="HLD_clamp_pol_III_gamma_tau"/>
    <property type="match status" value="1"/>
</dbReference>
<dbReference type="Pfam" id="PF22608">
    <property type="entry name" value="DNAX_ATPase_lid"/>
    <property type="match status" value="1"/>
</dbReference>
<evidence type="ECO:0000259" key="9">
    <source>
        <dbReference type="SMART" id="SM00382"/>
    </source>
</evidence>
<evidence type="ECO:0000256" key="7">
    <source>
        <dbReference type="ARBA" id="ARBA00022932"/>
    </source>
</evidence>
<dbReference type="InterPro" id="IPR045085">
    <property type="entry name" value="HLD_clamp_pol_III_gamma_tau"/>
</dbReference>
<dbReference type="InterPro" id="IPR001270">
    <property type="entry name" value="ClpA/B"/>
</dbReference>
<dbReference type="SUPFAM" id="SSF48019">
    <property type="entry name" value="post-AAA+ oligomerization domain-like"/>
    <property type="match status" value="1"/>
</dbReference>
<evidence type="ECO:0000256" key="2">
    <source>
        <dbReference type="ARBA" id="ARBA00012417"/>
    </source>
</evidence>
<dbReference type="InterPro" id="IPR005790">
    <property type="entry name" value="DNA_polIII_delta"/>
</dbReference>
<sequence length="367" mass="41174">MENFIVSARKYRPDSFKSVVAQESITSTLKNAIKSKQLAHAYLFCGPRGVGKTTCARIFAKTINCSTLTSDTEACNQCESCKSFNTSRSYNIHELDAASNNSVDDIRSLTDQVRIPPQIGTYSIYIIDEVHMLSQAAFNAFLKTLEEPPAHAIFILATTEKHKIIPTILSRCQIFDFNRIKIGDIVGHLEYVAKSEGVSVEHEGLNVIAQKADGAMRDALSIFDQIVSFSGKSITYKDVISNLNVLDYDYYFRLVTQFLKNEVPEVLLIFNEVLNHGFEGHHFINGLSSHFRDLLVCKDPVTVQLLEVGGNVKEQYKNQAASCESDFLLEALKITTECDLQYKSSQNKRLLVELALIRIAQLTLKKK</sequence>
<dbReference type="GO" id="GO:0003677">
    <property type="term" value="F:DNA binding"/>
    <property type="evidence" value="ECO:0007669"/>
    <property type="project" value="InterPro"/>
</dbReference>
<keyword evidence="6" id="KW-0067">ATP-binding</keyword>
<dbReference type="NCBIfam" id="TIGR02397">
    <property type="entry name" value="dnaX_nterm"/>
    <property type="match status" value="1"/>
</dbReference>
<evidence type="ECO:0000256" key="4">
    <source>
        <dbReference type="ARBA" id="ARBA00022741"/>
    </source>
</evidence>
<dbReference type="EC" id="2.7.7.7" evidence="2"/>
<dbReference type="InterPro" id="IPR050238">
    <property type="entry name" value="DNA_Rep/Repair_Clamp_Loader"/>
</dbReference>
<comment type="similarity">
    <text evidence="1">Belongs to the DnaX/STICHEL family.</text>
</comment>
<keyword evidence="3" id="KW-0479">Metal-binding</keyword>
<dbReference type="FunFam" id="3.40.50.300:FF:000014">
    <property type="entry name" value="DNA polymerase III subunit gamma/tau"/>
    <property type="match status" value="1"/>
</dbReference>
<dbReference type="AlphaFoldDB" id="A0A3B0U6W5"/>
<dbReference type="FunFam" id="1.10.8.60:FF:000013">
    <property type="entry name" value="DNA polymerase III subunit gamma/tau"/>
    <property type="match status" value="1"/>
</dbReference>
<dbReference type="InterPro" id="IPR027417">
    <property type="entry name" value="P-loop_NTPase"/>
</dbReference>
<evidence type="ECO:0000256" key="3">
    <source>
        <dbReference type="ARBA" id="ARBA00022723"/>
    </source>
</evidence>
<comment type="catalytic activity">
    <reaction evidence="8">
        <text>DNA(n) + a 2'-deoxyribonucleoside 5'-triphosphate = DNA(n+1) + diphosphate</text>
        <dbReference type="Rhea" id="RHEA:22508"/>
        <dbReference type="Rhea" id="RHEA-COMP:17339"/>
        <dbReference type="Rhea" id="RHEA-COMP:17340"/>
        <dbReference type="ChEBI" id="CHEBI:33019"/>
        <dbReference type="ChEBI" id="CHEBI:61560"/>
        <dbReference type="ChEBI" id="CHEBI:173112"/>
        <dbReference type="EC" id="2.7.7.7"/>
    </reaction>
</comment>
<evidence type="ECO:0000256" key="6">
    <source>
        <dbReference type="ARBA" id="ARBA00022840"/>
    </source>
</evidence>
<evidence type="ECO:0000313" key="10">
    <source>
        <dbReference type="EMBL" id="VAW24780.1"/>
    </source>
</evidence>
<dbReference type="SUPFAM" id="SSF52540">
    <property type="entry name" value="P-loop containing nucleoside triphosphate hydrolases"/>
    <property type="match status" value="1"/>
</dbReference>
<dbReference type="GO" id="GO:0046872">
    <property type="term" value="F:metal ion binding"/>
    <property type="evidence" value="ECO:0007669"/>
    <property type="project" value="UniProtKB-KW"/>
</dbReference>
<dbReference type="InterPro" id="IPR008921">
    <property type="entry name" value="DNA_pol3_clamp-load_cplx_C"/>
</dbReference>
<dbReference type="NCBIfam" id="NF011531">
    <property type="entry name" value="PRK14971.1"/>
    <property type="match status" value="1"/>
</dbReference>
<dbReference type="NCBIfam" id="TIGR01128">
    <property type="entry name" value="holA"/>
    <property type="match status" value="1"/>
</dbReference>
<name>A0A3B0U6W5_9ZZZZ</name>
<evidence type="ECO:0000256" key="8">
    <source>
        <dbReference type="ARBA" id="ARBA00049244"/>
    </source>
</evidence>
<dbReference type="GO" id="GO:0006261">
    <property type="term" value="P:DNA-templated DNA replication"/>
    <property type="evidence" value="ECO:0007669"/>
    <property type="project" value="TreeGrafter"/>
</dbReference>
<reference evidence="10" key="1">
    <citation type="submission" date="2018-06" db="EMBL/GenBank/DDBJ databases">
        <authorList>
            <person name="Zhirakovskaya E."/>
        </authorList>
    </citation>
    <scope>NUCLEOTIDE SEQUENCE</scope>
</reference>
<dbReference type="GO" id="GO:0003887">
    <property type="term" value="F:DNA-directed DNA polymerase activity"/>
    <property type="evidence" value="ECO:0007669"/>
    <property type="project" value="UniProtKB-KW"/>
</dbReference>
<organism evidence="10">
    <name type="scientific">hydrothermal vent metagenome</name>
    <dbReference type="NCBI Taxonomy" id="652676"/>
    <lineage>
        <taxon>unclassified sequences</taxon>
        <taxon>metagenomes</taxon>
        <taxon>ecological metagenomes</taxon>
    </lineage>
</organism>
<evidence type="ECO:0000256" key="5">
    <source>
        <dbReference type="ARBA" id="ARBA00022833"/>
    </source>
</evidence>
<keyword evidence="7" id="KW-0239">DNA-directed DNA polymerase</keyword>
<proteinExistence type="inferred from homology"/>
<dbReference type="EMBL" id="UOEP01000225">
    <property type="protein sequence ID" value="VAW24780.1"/>
    <property type="molecule type" value="Genomic_DNA"/>
</dbReference>
<feature type="domain" description="AAA+ ATPase" evidence="9">
    <location>
        <begin position="38"/>
        <end position="181"/>
    </location>
</feature>